<name>A0A1I0P490_9EURY</name>
<dbReference type="Proteomes" id="UP000198518">
    <property type="component" value="Unassembled WGS sequence"/>
</dbReference>
<accession>A0A1I0P490</accession>
<evidence type="ECO:0000256" key="1">
    <source>
        <dbReference type="SAM" id="MobiDB-lite"/>
    </source>
</evidence>
<evidence type="ECO:0000259" key="2">
    <source>
        <dbReference type="Pfam" id="PF26046"/>
    </source>
</evidence>
<gene>
    <name evidence="3" type="ORF">SAMN04487945_1371</name>
</gene>
<dbReference type="InterPro" id="IPR058327">
    <property type="entry name" value="DUF8014"/>
</dbReference>
<keyword evidence="4" id="KW-1185">Reference proteome</keyword>
<organism evidence="3 4">
    <name type="scientific">Halobacterium jilantaiense</name>
    <dbReference type="NCBI Taxonomy" id="355548"/>
    <lineage>
        <taxon>Archaea</taxon>
        <taxon>Methanobacteriati</taxon>
        <taxon>Methanobacteriota</taxon>
        <taxon>Stenosarchaea group</taxon>
        <taxon>Halobacteria</taxon>
        <taxon>Halobacteriales</taxon>
        <taxon>Halobacteriaceae</taxon>
        <taxon>Halobacterium</taxon>
    </lineage>
</organism>
<proteinExistence type="predicted"/>
<dbReference type="AlphaFoldDB" id="A0A1I0P490"/>
<dbReference type="Pfam" id="PF26046">
    <property type="entry name" value="DUF8014"/>
    <property type="match status" value="1"/>
</dbReference>
<protein>
    <recommendedName>
        <fullName evidence="2">DUF8014 domain-containing protein</fullName>
    </recommendedName>
</protein>
<dbReference type="RefSeq" id="WP_177170790.1">
    <property type="nucleotide sequence ID" value="NZ_FOJA01000001.1"/>
</dbReference>
<evidence type="ECO:0000313" key="4">
    <source>
        <dbReference type="Proteomes" id="UP000198518"/>
    </source>
</evidence>
<dbReference type="STRING" id="355548.SAMN04487945_1371"/>
<sequence>MDCAEDGCRRPAAVRVHDPRGDDRDVCLPHARSLAQREGVVAAPIEDADAEWP</sequence>
<dbReference type="OrthoDB" id="192467at2157"/>
<reference evidence="3 4" key="1">
    <citation type="submission" date="2016-10" db="EMBL/GenBank/DDBJ databases">
        <authorList>
            <person name="de Groot N.N."/>
        </authorList>
    </citation>
    <scope>NUCLEOTIDE SEQUENCE [LARGE SCALE GENOMIC DNA]</scope>
    <source>
        <strain evidence="3 4">CGMCC 1.5337</strain>
    </source>
</reference>
<feature type="region of interest" description="Disordered" evidence="1">
    <location>
        <begin position="1"/>
        <end position="23"/>
    </location>
</feature>
<feature type="domain" description="DUF8014" evidence="2">
    <location>
        <begin position="2"/>
        <end position="53"/>
    </location>
</feature>
<evidence type="ECO:0000313" key="3">
    <source>
        <dbReference type="EMBL" id="SEW08865.1"/>
    </source>
</evidence>
<dbReference type="EMBL" id="FOJA01000001">
    <property type="protein sequence ID" value="SEW08865.1"/>
    <property type="molecule type" value="Genomic_DNA"/>
</dbReference>